<evidence type="ECO:0000313" key="1">
    <source>
        <dbReference type="EMBL" id="AWO00838.1"/>
    </source>
</evidence>
<proteinExistence type="predicted"/>
<dbReference type="EMBL" id="CP029600">
    <property type="protein sequence ID" value="AWO00838.1"/>
    <property type="molecule type" value="Genomic_DNA"/>
</dbReference>
<dbReference type="RefSeq" id="WP_119076705.1">
    <property type="nucleotide sequence ID" value="NZ_CP029600.1"/>
</dbReference>
<gene>
    <name evidence="1" type="ORF">DLD77_03565</name>
</gene>
<keyword evidence="2" id="KW-1185">Reference proteome</keyword>
<accession>A0ABN5LT24</accession>
<evidence type="ECO:0000313" key="2">
    <source>
        <dbReference type="Proteomes" id="UP000246099"/>
    </source>
</evidence>
<organism evidence="1 2">
    <name type="scientific">Chitinophaga alhagiae</name>
    <dbReference type="NCBI Taxonomy" id="2203219"/>
    <lineage>
        <taxon>Bacteria</taxon>
        <taxon>Pseudomonadati</taxon>
        <taxon>Bacteroidota</taxon>
        <taxon>Chitinophagia</taxon>
        <taxon>Chitinophagales</taxon>
        <taxon>Chitinophagaceae</taxon>
        <taxon>Chitinophaga</taxon>
    </lineage>
</organism>
<protein>
    <submittedName>
        <fullName evidence="1">Uncharacterized protein</fullName>
    </submittedName>
</protein>
<name>A0ABN5LT24_9BACT</name>
<dbReference type="Proteomes" id="UP000246099">
    <property type="component" value="Chromosome"/>
</dbReference>
<sequence length="111" mass="12297">MRQFHAAAVERRKYFKGTISSHPMEAGWAGEAIFFLIVEELTGKDACVNACVEISPDGINWIREGAAFPLISKPGHYFCKVSHFGNWLRINGEITGPEAEAKASVHLHLKS</sequence>
<reference evidence="1 2" key="1">
    <citation type="submission" date="2018-05" db="EMBL/GenBank/DDBJ databases">
        <title>Chitinophaga sp. nov., isolated from rhizosphere soil of Alhagi.</title>
        <authorList>
            <person name="Liu Y."/>
        </authorList>
    </citation>
    <scope>NUCLEOTIDE SEQUENCE [LARGE SCALE GENOMIC DNA]</scope>
    <source>
        <strain evidence="1 2">T22</strain>
    </source>
</reference>